<evidence type="ECO:0000313" key="1">
    <source>
        <dbReference type="EMBL" id="ORA74038.1"/>
    </source>
</evidence>
<sequence length="200" mass="19305">MADLDDLLAQIPVADIAARVGASEDDVNKAIQTLVPVMVGGMQANAEEGAADKIAEVAEEHAASGLLDGGVVVDDVDEAAGDQAVARIFGGNDSSAVASALAGQGGADSGLMQKLLPLLAPIVLAYIGKQFANRTADAGNQAQGSGNILGDLLGGILGGAGAGASGGNNPLGSILGSVLGGGKSNNPIGDILGGLLGGKK</sequence>
<dbReference type="STRING" id="444597.BST26_00150"/>
<dbReference type="OrthoDB" id="3577641at2"/>
<accession>A0A1X0DNS7</accession>
<proteinExistence type="predicted"/>
<gene>
    <name evidence="1" type="ORF">BST26_00150</name>
</gene>
<organism evidence="1 2">
    <name type="scientific">Mycolicibacterium insubricum</name>
    <dbReference type="NCBI Taxonomy" id="444597"/>
    <lineage>
        <taxon>Bacteria</taxon>
        <taxon>Bacillati</taxon>
        <taxon>Actinomycetota</taxon>
        <taxon>Actinomycetes</taxon>
        <taxon>Mycobacteriales</taxon>
        <taxon>Mycobacteriaceae</taxon>
        <taxon>Mycolicibacterium</taxon>
    </lineage>
</organism>
<name>A0A1X0DNS7_9MYCO</name>
<reference evidence="1 2" key="1">
    <citation type="submission" date="2016-12" db="EMBL/GenBank/DDBJ databases">
        <title>The new phylogeny of genus Mycobacterium.</title>
        <authorList>
            <person name="Tortoli E."/>
            <person name="Trovato A."/>
            <person name="Cirillo D.M."/>
        </authorList>
    </citation>
    <scope>NUCLEOTIDE SEQUENCE [LARGE SCALE GENOMIC DNA]</scope>
    <source>
        <strain evidence="1 2">DSM 45130</strain>
    </source>
</reference>
<dbReference type="AlphaFoldDB" id="A0A1X0DNS7"/>
<protein>
    <submittedName>
        <fullName evidence="1">Uncharacterized protein</fullName>
    </submittedName>
</protein>
<dbReference type="RefSeq" id="WP_083028791.1">
    <property type="nucleotide sequence ID" value="NZ_AP022618.1"/>
</dbReference>
<dbReference type="InterPro" id="IPR009282">
    <property type="entry name" value="DUF937"/>
</dbReference>
<keyword evidence="2" id="KW-1185">Reference proteome</keyword>
<evidence type="ECO:0000313" key="2">
    <source>
        <dbReference type="Proteomes" id="UP000192801"/>
    </source>
</evidence>
<comment type="caution">
    <text evidence="1">The sequence shown here is derived from an EMBL/GenBank/DDBJ whole genome shotgun (WGS) entry which is preliminary data.</text>
</comment>
<dbReference type="Pfam" id="PF06078">
    <property type="entry name" value="DUF937"/>
    <property type="match status" value="1"/>
</dbReference>
<dbReference type="EMBL" id="MVHS01000001">
    <property type="protein sequence ID" value="ORA74038.1"/>
    <property type="molecule type" value="Genomic_DNA"/>
</dbReference>
<dbReference type="Proteomes" id="UP000192801">
    <property type="component" value="Unassembled WGS sequence"/>
</dbReference>